<dbReference type="PANTHER" id="PTHR42085">
    <property type="entry name" value="F-BOX DOMAIN-CONTAINING PROTEIN"/>
    <property type="match status" value="1"/>
</dbReference>
<evidence type="ECO:0000313" key="1">
    <source>
        <dbReference type="EMBL" id="KAK5705569.1"/>
    </source>
</evidence>
<dbReference type="Proteomes" id="UP001310594">
    <property type="component" value="Unassembled WGS sequence"/>
</dbReference>
<sequence length="223" mass="25483">MARQRTLEEKLEACINTLLQKELPYTHIFDINDAAAWGAAQAAERSVARRRARKYGVRPLHFLELPPEIRDQIYELVVKYRDCRTKDMIRLEPKSAWVSLYKRPALHPATQPAITVVSRQLRGETLPMFYGINEFCMIGSDADNSNMKSAQVCQWLGGIGVQNAQMIRSFQIFWYGSGTYGLLERVEQLQASSALAMVAKVTTCKTTRSLEQWGKWAYLAEFD</sequence>
<dbReference type="PANTHER" id="PTHR42085:SF1">
    <property type="entry name" value="F-BOX DOMAIN-CONTAINING PROTEIN"/>
    <property type="match status" value="1"/>
</dbReference>
<proteinExistence type="predicted"/>
<organism evidence="1 2">
    <name type="scientific">Elasticomyces elasticus</name>
    <dbReference type="NCBI Taxonomy" id="574655"/>
    <lineage>
        <taxon>Eukaryota</taxon>
        <taxon>Fungi</taxon>
        <taxon>Dikarya</taxon>
        <taxon>Ascomycota</taxon>
        <taxon>Pezizomycotina</taxon>
        <taxon>Dothideomycetes</taxon>
        <taxon>Dothideomycetidae</taxon>
        <taxon>Mycosphaerellales</taxon>
        <taxon>Teratosphaeriaceae</taxon>
        <taxon>Elasticomyces</taxon>
    </lineage>
</organism>
<dbReference type="AlphaFoldDB" id="A0AAN7VVM5"/>
<reference evidence="1" key="1">
    <citation type="submission" date="2023-08" db="EMBL/GenBank/DDBJ databases">
        <title>Black Yeasts Isolated from many extreme environments.</title>
        <authorList>
            <person name="Coleine C."/>
            <person name="Stajich J.E."/>
            <person name="Selbmann L."/>
        </authorList>
    </citation>
    <scope>NUCLEOTIDE SEQUENCE</scope>
    <source>
        <strain evidence="1">CCFEE 5810</strain>
    </source>
</reference>
<name>A0AAN7VVM5_9PEZI</name>
<comment type="caution">
    <text evidence="1">The sequence shown here is derived from an EMBL/GenBank/DDBJ whole genome shotgun (WGS) entry which is preliminary data.</text>
</comment>
<dbReference type="EMBL" id="JAVRQU010000003">
    <property type="protein sequence ID" value="KAK5705569.1"/>
    <property type="molecule type" value="Genomic_DNA"/>
</dbReference>
<gene>
    <name evidence="1" type="ORF">LTR97_002688</name>
</gene>
<evidence type="ECO:0000313" key="2">
    <source>
        <dbReference type="Proteomes" id="UP001310594"/>
    </source>
</evidence>
<dbReference type="InterPro" id="IPR038883">
    <property type="entry name" value="AN11006-like"/>
</dbReference>
<protein>
    <submittedName>
        <fullName evidence="1">Uncharacterized protein</fullName>
    </submittedName>
</protein>
<accession>A0AAN7VVM5</accession>